<dbReference type="PANTHER" id="PTHR11081">
    <property type="entry name" value="FLAP ENDONUCLEASE FAMILY MEMBER"/>
    <property type="match status" value="1"/>
</dbReference>
<dbReference type="InterPro" id="IPR006084">
    <property type="entry name" value="XPG/Rad2"/>
</dbReference>
<dbReference type="PRINTS" id="PR00853">
    <property type="entry name" value="XPGRADSUPER"/>
</dbReference>
<dbReference type="InterPro" id="IPR037316">
    <property type="entry name" value="Yen1_H3TH"/>
</dbReference>
<dbReference type="SUPFAM" id="SSF88723">
    <property type="entry name" value="PIN domain-like"/>
    <property type="match status" value="1"/>
</dbReference>
<organism evidence="3 4">
    <name type="scientific">Crepidotus variabilis</name>
    <dbReference type="NCBI Taxonomy" id="179855"/>
    <lineage>
        <taxon>Eukaryota</taxon>
        <taxon>Fungi</taxon>
        <taxon>Dikarya</taxon>
        <taxon>Basidiomycota</taxon>
        <taxon>Agaricomycotina</taxon>
        <taxon>Agaricomycetes</taxon>
        <taxon>Agaricomycetidae</taxon>
        <taxon>Agaricales</taxon>
        <taxon>Agaricineae</taxon>
        <taxon>Crepidotaceae</taxon>
        <taxon>Crepidotus</taxon>
    </lineage>
</organism>
<comment type="caution">
    <text evidence="3">The sequence shown here is derived from an EMBL/GenBank/DDBJ whole genome shotgun (WGS) entry which is preliminary data.</text>
</comment>
<accession>A0A9P6E462</accession>
<evidence type="ECO:0000313" key="3">
    <source>
        <dbReference type="EMBL" id="KAF9522233.1"/>
    </source>
</evidence>
<gene>
    <name evidence="3" type="ORF">CPB83DRAFT_919195</name>
</gene>
<name>A0A9P6E462_9AGAR</name>
<dbReference type="SMART" id="SM00484">
    <property type="entry name" value="XPGI"/>
    <property type="match status" value="1"/>
</dbReference>
<dbReference type="CDD" id="cd09906">
    <property type="entry name" value="H3TH_YEN1"/>
    <property type="match status" value="1"/>
</dbReference>
<reference evidence="3" key="1">
    <citation type="submission" date="2020-11" db="EMBL/GenBank/DDBJ databases">
        <authorList>
            <consortium name="DOE Joint Genome Institute"/>
            <person name="Ahrendt S."/>
            <person name="Riley R."/>
            <person name="Andreopoulos W."/>
            <person name="Labutti K."/>
            <person name="Pangilinan J."/>
            <person name="Ruiz-Duenas F.J."/>
            <person name="Barrasa J.M."/>
            <person name="Sanchez-Garcia M."/>
            <person name="Camarero S."/>
            <person name="Miyauchi S."/>
            <person name="Serrano A."/>
            <person name="Linde D."/>
            <person name="Babiker R."/>
            <person name="Drula E."/>
            <person name="Ayuso-Fernandez I."/>
            <person name="Pacheco R."/>
            <person name="Padilla G."/>
            <person name="Ferreira P."/>
            <person name="Barriuso J."/>
            <person name="Kellner H."/>
            <person name="Castanera R."/>
            <person name="Alfaro M."/>
            <person name="Ramirez L."/>
            <person name="Pisabarro A.G."/>
            <person name="Kuo A."/>
            <person name="Tritt A."/>
            <person name="Lipzen A."/>
            <person name="He G."/>
            <person name="Yan M."/>
            <person name="Ng V."/>
            <person name="Cullen D."/>
            <person name="Martin F."/>
            <person name="Rosso M.-N."/>
            <person name="Henrissat B."/>
            <person name="Hibbett D."/>
            <person name="Martinez A.T."/>
            <person name="Grigoriev I.V."/>
        </authorList>
    </citation>
    <scope>NUCLEOTIDE SEQUENCE</scope>
    <source>
        <strain evidence="3">CBS 506.95</strain>
    </source>
</reference>
<dbReference type="Gene3D" id="1.10.150.20">
    <property type="entry name" value="5' to 3' exonuclease, C-terminal subdomain"/>
    <property type="match status" value="1"/>
</dbReference>
<sequence length="328" mass="36599">MAECTTIAIARGRHQQPPGGGLYIFWHRLMNFLQAPITLIFVFDGSGRPGIKRGHRVVDIPPYWLEAAMELIDILGWQTHQAPGEAEAELAMMIRLGLIHGMITADSDSFVYGALYVLLPSNQRIEADEYMLYDLAEVLSHAVDGMGLTRGSLVLIALLCGGDYDPSGVLSCGPAVAHALARCGFGDELLRIIESGQSQARIDNLLADWRRRMRAELESNNSGYLGSRHPAIAQAIGTNFPNPGILRLITSPLTSWSSDHNIPVFRTLALPPNIFRLTQFCLRYFYWSLDLLFRRFEGYVWEGIFLQLLYSVNAIFILISFILSNILS</sequence>
<keyword evidence="1" id="KW-0472">Membrane</keyword>
<evidence type="ECO:0000259" key="2">
    <source>
        <dbReference type="SMART" id="SM00484"/>
    </source>
</evidence>
<dbReference type="InterPro" id="IPR006086">
    <property type="entry name" value="XPG-I_dom"/>
</dbReference>
<keyword evidence="1" id="KW-0812">Transmembrane</keyword>
<dbReference type="InterPro" id="IPR036279">
    <property type="entry name" value="5-3_exonuclease_C_sf"/>
</dbReference>
<dbReference type="SUPFAM" id="SSF47807">
    <property type="entry name" value="5' to 3' exonuclease, C-terminal subdomain"/>
    <property type="match status" value="1"/>
</dbReference>
<dbReference type="EMBL" id="MU157954">
    <property type="protein sequence ID" value="KAF9522233.1"/>
    <property type="molecule type" value="Genomic_DNA"/>
</dbReference>
<feature type="transmembrane region" description="Helical" evidence="1">
    <location>
        <begin position="304"/>
        <end position="327"/>
    </location>
</feature>
<keyword evidence="1" id="KW-1133">Transmembrane helix</keyword>
<evidence type="ECO:0000313" key="4">
    <source>
        <dbReference type="Proteomes" id="UP000807306"/>
    </source>
</evidence>
<dbReference type="GO" id="GO:0017108">
    <property type="term" value="F:5'-flap endonuclease activity"/>
    <property type="evidence" value="ECO:0007669"/>
    <property type="project" value="TreeGrafter"/>
</dbReference>
<dbReference type="Gene3D" id="3.40.50.1010">
    <property type="entry name" value="5'-nuclease"/>
    <property type="match status" value="1"/>
</dbReference>
<dbReference type="Pfam" id="PF00867">
    <property type="entry name" value="XPG_I"/>
    <property type="match status" value="1"/>
</dbReference>
<dbReference type="GO" id="GO:0008821">
    <property type="term" value="F:crossover junction DNA endonuclease activity"/>
    <property type="evidence" value="ECO:0007669"/>
    <property type="project" value="InterPro"/>
</dbReference>
<dbReference type="AlphaFoldDB" id="A0A9P6E462"/>
<dbReference type="GO" id="GO:0006281">
    <property type="term" value="P:DNA repair"/>
    <property type="evidence" value="ECO:0007669"/>
    <property type="project" value="UniProtKB-ARBA"/>
</dbReference>
<dbReference type="Proteomes" id="UP000807306">
    <property type="component" value="Unassembled WGS sequence"/>
</dbReference>
<proteinExistence type="predicted"/>
<dbReference type="PANTHER" id="PTHR11081:SF75">
    <property type="entry name" value="ENDONUCLEASE, PUTATIVE (AFU_ORTHOLOGUE AFUA_3G13260)-RELATED"/>
    <property type="match status" value="1"/>
</dbReference>
<dbReference type="InterPro" id="IPR029060">
    <property type="entry name" value="PIN-like_dom_sf"/>
</dbReference>
<protein>
    <submittedName>
        <fullName evidence="3">PIN domain-like protein</fullName>
    </submittedName>
</protein>
<feature type="domain" description="XPG-I" evidence="2">
    <location>
        <begin position="73"/>
        <end position="141"/>
    </location>
</feature>
<evidence type="ECO:0000256" key="1">
    <source>
        <dbReference type="SAM" id="Phobius"/>
    </source>
</evidence>
<keyword evidence="4" id="KW-1185">Reference proteome</keyword>
<dbReference type="OrthoDB" id="3005703at2759"/>